<evidence type="ECO:0000256" key="3">
    <source>
        <dbReference type="ARBA" id="ARBA00022692"/>
    </source>
</evidence>
<proteinExistence type="inferred from homology"/>
<evidence type="ECO:0000256" key="1">
    <source>
        <dbReference type="ARBA" id="ARBA00004141"/>
    </source>
</evidence>
<feature type="compositionally biased region" description="Basic residues" evidence="6">
    <location>
        <begin position="64"/>
        <end position="74"/>
    </location>
</feature>
<feature type="transmembrane region" description="Helical" evidence="7">
    <location>
        <begin position="422"/>
        <end position="447"/>
    </location>
</feature>
<feature type="transmembrane region" description="Helical" evidence="7">
    <location>
        <begin position="735"/>
        <end position="756"/>
    </location>
</feature>
<dbReference type="Proteomes" id="UP001642540">
    <property type="component" value="Unassembled WGS sequence"/>
</dbReference>
<dbReference type="PANTHER" id="PTHR23302:SF24">
    <property type="entry name" value="TMC DOMAIN-CONTAINING PROTEIN"/>
    <property type="match status" value="1"/>
</dbReference>
<accession>A0ABP1QW55</accession>
<dbReference type="InterPro" id="IPR012496">
    <property type="entry name" value="TMC_dom"/>
</dbReference>
<feature type="transmembrane region" description="Helical" evidence="7">
    <location>
        <begin position="329"/>
        <end position="350"/>
    </location>
</feature>
<name>A0ABP1QW55_9HEXA</name>
<sequence>MSSSREVTARKKDVWEEAGSEFYTESYPSGSKTPNTHQRRPSRLAIPLPSHTARRGSLLQGSRHFGKSGHRRKPSVTALTYTSTMAATENANGTTTNANDIQVSILPDLSEGTILNEKKTWEELLRIKSMPVPMAQKRQLKAQLTNLPKLRLKGWSHLKYLVKKSWKNFRGQVVRSYRHTVFLHDSLQAIELRSGTAIVNVFLFIKWTLFLNLGISIALIAFIIGPYLTHYLINGRPTNTEDPATCKPIDANGTAANASVGSDEWERFINCCEALYTAELQSGNATRGGLATVFKNLGWGDIETWPISFSFYYESTIYDNNHAPYHFDAMYVVTGCVIFLSCLLLMVYSISKGVKEVIQLNEGEFYKYSNLVFAGWEHYTNDEPGAEFKRRVLRKEMRIALQTEAKKINDLMITKRQRLKIYFIRLFVNFTVLALVIISGIIIFIAVEKTLNKEAEVDTDPTGLKRLAIGFIPSFVISIFNISYPIILSRLGKLEQYSRQWETSLVLIRALAIRLYSIYAAAYGFARNSYCIPEPGYCTECDARHKHGLIEVPKSNNRKLCWESIFGIHIYRLMLADLMIKIVITFVTDPLRRLLRHCCKNKIAEKIGTLSFNIVRHSLDVIYIQTLSMMSFFVAPFSPIFAVIYCFLVFYIKKFSVLYNCTSPPDTFRTSRTTITFMAAKMISFIIVLFTFVSYIGLMTPSRECGPFRGLSSPWEAVEQHLTSYTTLYDYLQTIGSPGVAVPVALVLILLAYYYYSVAMANRAMVETLRHLLILEGHDKQYLFGKLNSLRRKSQSNSPTTEDGVTLNHA</sequence>
<feature type="transmembrane region" description="Helical" evidence="7">
    <location>
        <begin position="630"/>
        <end position="652"/>
    </location>
</feature>
<keyword evidence="10" id="KW-1185">Reference proteome</keyword>
<comment type="subcellular location">
    <subcellularLocation>
        <location evidence="1">Membrane</location>
        <topology evidence="1">Multi-pass membrane protein</topology>
    </subcellularLocation>
</comment>
<feature type="transmembrane region" description="Helical" evidence="7">
    <location>
        <begin position="673"/>
        <end position="698"/>
    </location>
</feature>
<organism evidence="9 10">
    <name type="scientific">Orchesella dallaii</name>
    <dbReference type="NCBI Taxonomy" id="48710"/>
    <lineage>
        <taxon>Eukaryota</taxon>
        <taxon>Metazoa</taxon>
        <taxon>Ecdysozoa</taxon>
        <taxon>Arthropoda</taxon>
        <taxon>Hexapoda</taxon>
        <taxon>Collembola</taxon>
        <taxon>Entomobryomorpha</taxon>
        <taxon>Entomobryoidea</taxon>
        <taxon>Orchesellidae</taxon>
        <taxon>Orchesellinae</taxon>
        <taxon>Orchesella</taxon>
    </lineage>
</organism>
<keyword evidence="3 7" id="KW-0812">Transmembrane</keyword>
<feature type="transmembrane region" description="Helical" evidence="7">
    <location>
        <begin position="565"/>
        <end position="587"/>
    </location>
</feature>
<evidence type="ECO:0000256" key="7">
    <source>
        <dbReference type="SAM" id="Phobius"/>
    </source>
</evidence>
<evidence type="ECO:0000256" key="5">
    <source>
        <dbReference type="ARBA" id="ARBA00023136"/>
    </source>
</evidence>
<evidence type="ECO:0000313" key="10">
    <source>
        <dbReference type="Proteomes" id="UP001642540"/>
    </source>
</evidence>
<evidence type="ECO:0000313" key="9">
    <source>
        <dbReference type="EMBL" id="CAL8110634.1"/>
    </source>
</evidence>
<comment type="similarity">
    <text evidence="2">Belongs to the TMC family.</text>
</comment>
<evidence type="ECO:0000256" key="6">
    <source>
        <dbReference type="SAM" id="MobiDB-lite"/>
    </source>
</evidence>
<reference evidence="9 10" key="1">
    <citation type="submission" date="2024-08" db="EMBL/GenBank/DDBJ databases">
        <authorList>
            <person name="Cucini C."/>
            <person name="Frati F."/>
        </authorList>
    </citation>
    <scope>NUCLEOTIDE SEQUENCE [LARGE SCALE GENOMIC DNA]</scope>
</reference>
<dbReference type="Pfam" id="PF07810">
    <property type="entry name" value="TMC"/>
    <property type="match status" value="1"/>
</dbReference>
<gene>
    <name evidence="9" type="ORF">ODALV1_LOCUS14380</name>
</gene>
<keyword evidence="4 7" id="KW-1133">Transmembrane helix</keyword>
<evidence type="ECO:0000256" key="4">
    <source>
        <dbReference type="ARBA" id="ARBA00022989"/>
    </source>
</evidence>
<feature type="transmembrane region" description="Helical" evidence="7">
    <location>
        <begin position="467"/>
        <end position="487"/>
    </location>
</feature>
<feature type="region of interest" description="Disordered" evidence="6">
    <location>
        <begin position="1"/>
        <end position="75"/>
    </location>
</feature>
<evidence type="ECO:0000256" key="2">
    <source>
        <dbReference type="ARBA" id="ARBA00006510"/>
    </source>
</evidence>
<comment type="caution">
    <text evidence="9">The sequence shown here is derived from an EMBL/GenBank/DDBJ whole genome shotgun (WGS) entry which is preliminary data.</text>
</comment>
<feature type="transmembrane region" description="Helical" evidence="7">
    <location>
        <begin position="209"/>
        <end position="228"/>
    </location>
</feature>
<keyword evidence="5 7" id="KW-0472">Membrane</keyword>
<dbReference type="EMBL" id="CAXLJM020000046">
    <property type="protein sequence ID" value="CAL8110634.1"/>
    <property type="molecule type" value="Genomic_DNA"/>
</dbReference>
<dbReference type="InterPro" id="IPR038900">
    <property type="entry name" value="TMC"/>
</dbReference>
<dbReference type="PANTHER" id="PTHR23302">
    <property type="entry name" value="TRANSMEMBRANE CHANNEL-RELATED"/>
    <property type="match status" value="1"/>
</dbReference>
<feature type="domain" description="TMC" evidence="8">
    <location>
        <begin position="561"/>
        <end position="671"/>
    </location>
</feature>
<protein>
    <recommendedName>
        <fullName evidence="8">TMC domain-containing protein</fullName>
    </recommendedName>
</protein>
<evidence type="ECO:0000259" key="8">
    <source>
        <dbReference type="Pfam" id="PF07810"/>
    </source>
</evidence>
<feature type="compositionally biased region" description="Polar residues" evidence="6">
    <location>
        <begin position="26"/>
        <end position="36"/>
    </location>
</feature>